<sequence length="566" mass="60992">MAFQISDYLVTDDLTILLCLIAASLFLLSNLYKPQPLVHPILLGRQSDVARVRNPGQSAVYRNYGTGMMGRLPVKPAKEINVLTDLVKSDFDAPRTLWSTKITNPELRERYINFGTGLIRLANLTPKESKVLLLLDDSIEFLIADLALASHSIPSFTLTSLDLLSPVLESHPPSAIITHASFLPQLLELIYDSAETNHHTIIVVGEDGLAGTKMLAGVRVLKFADVEKTGQQTQKIISATPDPNDVFTISFYSARPGQIRGAQLTHQNLTAGVAAVRTLLPLSSAISPLDTIVSAHSMNTAYGRAIAYTAIYEGTSFATLESAKIFTGSEANVQDISDLNKISFLPIPFPTIAFLKPSHLHSLTTNILSQAKSSSPFLFQLAWRHKVSGLGEGWLTKDSLWDRIIFEKARQDVMGVGAGTLRGIVVSGGPLDAEALPPSRIALSIPIVNAHTHPIVPGPVLASHPLDLQSFPTAEEKKESGPFATLYHTGPPSINLEAKLNGVNDEVIEGGGDPEGSLFVRGPSVGKEIVLGDDSWEQVNGDEDGWVDIGARARVASNGTFKVVVV</sequence>
<dbReference type="Proteomes" id="UP000030669">
    <property type="component" value="Unassembled WGS sequence"/>
</dbReference>
<reference evidence="2 3" key="1">
    <citation type="journal article" date="2012" name="Science">
        <title>The Paleozoic origin of enzymatic lignin decomposition reconstructed from 31 fungal genomes.</title>
        <authorList>
            <person name="Floudas D."/>
            <person name="Binder M."/>
            <person name="Riley R."/>
            <person name="Barry K."/>
            <person name="Blanchette R.A."/>
            <person name="Henrissat B."/>
            <person name="Martinez A.T."/>
            <person name="Otillar R."/>
            <person name="Spatafora J.W."/>
            <person name="Yadav J.S."/>
            <person name="Aerts A."/>
            <person name="Benoit I."/>
            <person name="Boyd A."/>
            <person name="Carlson A."/>
            <person name="Copeland A."/>
            <person name="Coutinho P.M."/>
            <person name="de Vries R.P."/>
            <person name="Ferreira P."/>
            <person name="Findley K."/>
            <person name="Foster B."/>
            <person name="Gaskell J."/>
            <person name="Glotzer D."/>
            <person name="Gorecki P."/>
            <person name="Heitman J."/>
            <person name="Hesse C."/>
            <person name="Hori C."/>
            <person name="Igarashi K."/>
            <person name="Jurgens J.A."/>
            <person name="Kallen N."/>
            <person name="Kersten P."/>
            <person name="Kohler A."/>
            <person name="Kuees U."/>
            <person name="Kumar T.K.A."/>
            <person name="Kuo A."/>
            <person name="LaButti K."/>
            <person name="Larrondo L.F."/>
            <person name="Lindquist E."/>
            <person name="Ling A."/>
            <person name="Lombard V."/>
            <person name="Lucas S."/>
            <person name="Lundell T."/>
            <person name="Martin R."/>
            <person name="McLaughlin D.J."/>
            <person name="Morgenstern I."/>
            <person name="Morin E."/>
            <person name="Murat C."/>
            <person name="Nagy L.G."/>
            <person name="Nolan M."/>
            <person name="Ohm R.A."/>
            <person name="Patyshakuliyeva A."/>
            <person name="Rokas A."/>
            <person name="Ruiz-Duenas F.J."/>
            <person name="Sabat G."/>
            <person name="Salamov A."/>
            <person name="Samejima M."/>
            <person name="Schmutz J."/>
            <person name="Slot J.C."/>
            <person name="St John F."/>
            <person name="Stenlid J."/>
            <person name="Sun H."/>
            <person name="Sun S."/>
            <person name="Syed K."/>
            <person name="Tsang A."/>
            <person name="Wiebenga A."/>
            <person name="Young D."/>
            <person name="Pisabarro A."/>
            <person name="Eastwood D.C."/>
            <person name="Martin F."/>
            <person name="Cullen D."/>
            <person name="Grigoriev I.V."/>
            <person name="Hibbett D.S."/>
        </authorList>
    </citation>
    <scope>NUCLEOTIDE SEQUENCE [LARGE SCALE GENOMIC DNA]</scope>
    <source>
        <strain evidence="2 3">ATCC 11539</strain>
    </source>
</reference>
<name>S7QG52_GLOTA</name>
<feature type="domain" description="AMP-dependent synthetase/ligase" evidence="1">
    <location>
        <begin position="100"/>
        <end position="527"/>
    </location>
</feature>
<dbReference type="PANTHER" id="PTHR43272:SF11">
    <property type="entry name" value="AMP-DEPENDENT SYNTHETASE_LIGASE DOMAIN-CONTAINING PROTEIN"/>
    <property type="match status" value="1"/>
</dbReference>
<dbReference type="HOGENOM" id="CLU_502652_0_0_1"/>
<proteinExistence type="predicted"/>
<dbReference type="PANTHER" id="PTHR43272">
    <property type="entry name" value="LONG-CHAIN-FATTY-ACID--COA LIGASE"/>
    <property type="match status" value="1"/>
</dbReference>
<dbReference type="eggNOG" id="KOG1256">
    <property type="taxonomic scope" value="Eukaryota"/>
</dbReference>
<dbReference type="GO" id="GO:0016020">
    <property type="term" value="C:membrane"/>
    <property type="evidence" value="ECO:0007669"/>
    <property type="project" value="TreeGrafter"/>
</dbReference>
<dbReference type="Pfam" id="PF00501">
    <property type="entry name" value="AMP-binding"/>
    <property type="match status" value="1"/>
</dbReference>
<dbReference type="GeneID" id="19303694"/>
<keyword evidence="3" id="KW-1185">Reference proteome</keyword>
<dbReference type="SUPFAM" id="SSF56801">
    <property type="entry name" value="Acetyl-CoA synthetase-like"/>
    <property type="match status" value="1"/>
</dbReference>
<dbReference type="KEGG" id="gtr:GLOTRDRAFT_137130"/>
<dbReference type="AlphaFoldDB" id="S7QG52"/>
<dbReference type="Gene3D" id="3.40.50.12780">
    <property type="entry name" value="N-terminal domain of ligase-like"/>
    <property type="match status" value="1"/>
</dbReference>
<dbReference type="RefSeq" id="XP_007863593.1">
    <property type="nucleotide sequence ID" value="XM_007865402.1"/>
</dbReference>
<dbReference type="OMA" id="FVNAFTH"/>
<evidence type="ECO:0000313" key="3">
    <source>
        <dbReference type="Proteomes" id="UP000030669"/>
    </source>
</evidence>
<dbReference type="OrthoDB" id="1700726at2759"/>
<protein>
    <recommendedName>
        <fullName evidence="1">AMP-dependent synthetase/ligase domain-containing protein</fullName>
    </recommendedName>
</protein>
<dbReference type="GO" id="GO:0005783">
    <property type="term" value="C:endoplasmic reticulum"/>
    <property type="evidence" value="ECO:0007669"/>
    <property type="project" value="TreeGrafter"/>
</dbReference>
<dbReference type="STRING" id="670483.S7QG52"/>
<evidence type="ECO:0000313" key="2">
    <source>
        <dbReference type="EMBL" id="EPQ58407.1"/>
    </source>
</evidence>
<evidence type="ECO:0000259" key="1">
    <source>
        <dbReference type="Pfam" id="PF00501"/>
    </source>
</evidence>
<dbReference type="InterPro" id="IPR000873">
    <property type="entry name" value="AMP-dep_synth/lig_dom"/>
</dbReference>
<accession>S7QG52</accession>
<dbReference type="InterPro" id="IPR042099">
    <property type="entry name" value="ANL_N_sf"/>
</dbReference>
<dbReference type="EMBL" id="KB469298">
    <property type="protein sequence ID" value="EPQ58407.1"/>
    <property type="molecule type" value="Genomic_DNA"/>
</dbReference>
<gene>
    <name evidence="2" type="ORF">GLOTRDRAFT_137130</name>
</gene>
<organism evidence="2 3">
    <name type="scientific">Gloeophyllum trabeum (strain ATCC 11539 / FP-39264 / Madison 617)</name>
    <name type="common">Brown rot fungus</name>
    <dbReference type="NCBI Taxonomy" id="670483"/>
    <lineage>
        <taxon>Eukaryota</taxon>
        <taxon>Fungi</taxon>
        <taxon>Dikarya</taxon>
        <taxon>Basidiomycota</taxon>
        <taxon>Agaricomycotina</taxon>
        <taxon>Agaricomycetes</taxon>
        <taxon>Gloeophyllales</taxon>
        <taxon>Gloeophyllaceae</taxon>
        <taxon>Gloeophyllum</taxon>
    </lineage>
</organism>
<dbReference type="GO" id="GO:0004467">
    <property type="term" value="F:long-chain fatty acid-CoA ligase activity"/>
    <property type="evidence" value="ECO:0007669"/>
    <property type="project" value="TreeGrafter"/>
</dbReference>